<dbReference type="Gene3D" id="1.10.8.500">
    <property type="entry name" value="HAMP domain in histidine kinase"/>
    <property type="match status" value="1"/>
</dbReference>
<dbReference type="SUPFAM" id="SSF58104">
    <property type="entry name" value="Methyl-accepting chemotaxis protein (MCP) signaling domain"/>
    <property type="match status" value="1"/>
</dbReference>
<dbReference type="Proteomes" id="UP000466848">
    <property type="component" value="Chromosome"/>
</dbReference>
<dbReference type="InterPro" id="IPR004089">
    <property type="entry name" value="MCPsignal_dom"/>
</dbReference>
<gene>
    <name evidence="7" type="ORF">Ami103574_12200</name>
</gene>
<keyword evidence="1" id="KW-0145">Chemotaxis</keyword>
<evidence type="ECO:0000259" key="6">
    <source>
        <dbReference type="PROSITE" id="PS50885"/>
    </source>
</evidence>
<evidence type="ECO:0000256" key="1">
    <source>
        <dbReference type="ARBA" id="ARBA00022500"/>
    </source>
</evidence>
<dbReference type="InterPro" id="IPR051310">
    <property type="entry name" value="MCP_chemotaxis"/>
</dbReference>
<dbReference type="PROSITE" id="PS50111">
    <property type="entry name" value="CHEMOTAXIS_TRANSDUC_2"/>
    <property type="match status" value="1"/>
</dbReference>
<keyword evidence="3" id="KW-0807">Transducer</keyword>
<dbReference type="AlphaFoldDB" id="A0A858BVD2"/>
<dbReference type="Pfam" id="PF00015">
    <property type="entry name" value="MCPsignal"/>
    <property type="match status" value="1"/>
</dbReference>
<evidence type="ECO:0000256" key="4">
    <source>
        <dbReference type="SAM" id="Phobius"/>
    </source>
</evidence>
<dbReference type="GO" id="GO:0005886">
    <property type="term" value="C:plasma membrane"/>
    <property type="evidence" value="ECO:0007669"/>
    <property type="project" value="TreeGrafter"/>
</dbReference>
<evidence type="ECO:0000313" key="7">
    <source>
        <dbReference type="EMBL" id="QIB70011.1"/>
    </source>
</evidence>
<keyword evidence="4" id="KW-0812">Transmembrane</keyword>
<keyword evidence="8" id="KW-1185">Reference proteome</keyword>
<organism evidence="7 8">
    <name type="scientific">Aminipila butyrica</name>
    <dbReference type="NCBI Taxonomy" id="433296"/>
    <lineage>
        <taxon>Bacteria</taxon>
        <taxon>Bacillati</taxon>
        <taxon>Bacillota</taxon>
        <taxon>Clostridia</taxon>
        <taxon>Peptostreptococcales</taxon>
        <taxon>Anaerovoracaceae</taxon>
        <taxon>Aminipila</taxon>
    </lineage>
</organism>
<accession>A0A858BVD2</accession>
<feature type="domain" description="Methyl-accepting transducer" evidence="5">
    <location>
        <begin position="329"/>
        <end position="558"/>
    </location>
</feature>
<dbReference type="PROSITE" id="PS50885">
    <property type="entry name" value="HAMP"/>
    <property type="match status" value="1"/>
</dbReference>
<evidence type="ECO:0000259" key="5">
    <source>
        <dbReference type="PROSITE" id="PS50111"/>
    </source>
</evidence>
<dbReference type="PANTHER" id="PTHR43531">
    <property type="entry name" value="PROTEIN ICFG"/>
    <property type="match status" value="1"/>
</dbReference>
<dbReference type="Pfam" id="PF00672">
    <property type="entry name" value="HAMP"/>
    <property type="match status" value="1"/>
</dbReference>
<dbReference type="InterPro" id="IPR003660">
    <property type="entry name" value="HAMP_dom"/>
</dbReference>
<proteinExistence type="inferred from homology"/>
<protein>
    <submittedName>
        <fullName evidence="7">HAMP domain-containing protein</fullName>
    </submittedName>
</protein>
<dbReference type="KEGG" id="abut:Ami103574_12200"/>
<reference evidence="7 8" key="1">
    <citation type="submission" date="2020-02" db="EMBL/GenBank/DDBJ databases">
        <authorList>
            <person name="Kim Y.B."/>
            <person name="Roh S.W."/>
        </authorList>
    </citation>
    <scope>NUCLEOTIDE SEQUENCE [LARGE SCALE GENOMIC DNA]</scope>
    <source>
        <strain evidence="7 8">DSM 103574</strain>
    </source>
</reference>
<dbReference type="CDD" id="cd06225">
    <property type="entry name" value="HAMP"/>
    <property type="match status" value="1"/>
</dbReference>
<dbReference type="SMART" id="SM00304">
    <property type="entry name" value="HAMP"/>
    <property type="match status" value="1"/>
</dbReference>
<evidence type="ECO:0000256" key="3">
    <source>
        <dbReference type="PROSITE-ProRule" id="PRU00284"/>
    </source>
</evidence>
<feature type="transmembrane region" description="Helical" evidence="4">
    <location>
        <begin position="198"/>
        <end position="226"/>
    </location>
</feature>
<dbReference type="GO" id="GO:0006935">
    <property type="term" value="P:chemotaxis"/>
    <property type="evidence" value="ECO:0007669"/>
    <property type="project" value="UniProtKB-KW"/>
</dbReference>
<name>A0A858BVD2_9FIRM</name>
<keyword evidence="4" id="KW-0472">Membrane</keyword>
<dbReference type="GO" id="GO:0007165">
    <property type="term" value="P:signal transduction"/>
    <property type="evidence" value="ECO:0007669"/>
    <property type="project" value="UniProtKB-KW"/>
</dbReference>
<dbReference type="InterPro" id="IPR024478">
    <property type="entry name" value="HlyB_4HB_MCP"/>
</dbReference>
<evidence type="ECO:0000313" key="8">
    <source>
        <dbReference type="Proteomes" id="UP000466848"/>
    </source>
</evidence>
<sequence>MKNTETVGRSKGLDRMVRNLPVRRKLILGFAVILLLMFISTILSGVNLNRIYSQVQRYEQEALPNTVSIWTIRRYNLSLQRYAALMFTTTDNEKRADYIEKLTSEQTGLSVALTEFKKNYKTSEEVLQELNAIMMVNNEAKDEIIRMAKQNTAEADIRGREVLVNEYVPNAVKVDDVINVAAEHIDSQMQKLNKEAAAAMRVSILILMSAFIASIFFAITVIRLIARSIMNPVKEIEKVFGDMSRGHLQSTVSYEGEDELGHMADTIRRTNRMLVAYIQDISDKLTLLAGGNMCLEVDLEYLGDFDTIKQAINGTIQALNQTLAAIQISADQVGSGAIQIASASQGLASGSTEQASAIQELSTSVGKIEREARQNAENVRKTSEYVEQTANSIQEGNAHMQSLNGAMREISISSEKISDITKVIEDIAFQTNILALNAAIEAARAGHAGKGFAVVANEVRNLAGKSAEAAQQTAMLIDKSASTVAHGEQLAIKTARLLEAVAGKAQLIEQSTRQIETASSDQVSAIEEVTSNLSQLSAVVQTNAASAEESSASSEELSAQAQMLRDEVSKFSLKRQL</sequence>
<comment type="similarity">
    <text evidence="2">Belongs to the methyl-accepting chemotaxis (MCP) protein family.</text>
</comment>
<dbReference type="Pfam" id="PF12729">
    <property type="entry name" value="4HB_MCP_1"/>
    <property type="match status" value="1"/>
</dbReference>
<dbReference type="EMBL" id="CP048649">
    <property type="protein sequence ID" value="QIB70011.1"/>
    <property type="molecule type" value="Genomic_DNA"/>
</dbReference>
<dbReference type="RefSeq" id="WP_163067251.1">
    <property type="nucleotide sequence ID" value="NZ_CP048649.1"/>
</dbReference>
<evidence type="ECO:0000256" key="2">
    <source>
        <dbReference type="ARBA" id="ARBA00029447"/>
    </source>
</evidence>
<feature type="domain" description="HAMP" evidence="6">
    <location>
        <begin position="227"/>
        <end position="279"/>
    </location>
</feature>
<dbReference type="Gene3D" id="1.10.287.950">
    <property type="entry name" value="Methyl-accepting chemotaxis protein"/>
    <property type="match status" value="1"/>
</dbReference>
<dbReference type="GO" id="GO:0004888">
    <property type="term" value="F:transmembrane signaling receptor activity"/>
    <property type="evidence" value="ECO:0007669"/>
    <property type="project" value="TreeGrafter"/>
</dbReference>
<dbReference type="PANTHER" id="PTHR43531:SF11">
    <property type="entry name" value="METHYL-ACCEPTING CHEMOTAXIS PROTEIN 3"/>
    <property type="match status" value="1"/>
</dbReference>
<dbReference type="SMART" id="SM00283">
    <property type="entry name" value="MA"/>
    <property type="match status" value="1"/>
</dbReference>
<keyword evidence="4" id="KW-1133">Transmembrane helix</keyword>
<feature type="transmembrane region" description="Helical" evidence="4">
    <location>
        <begin position="26"/>
        <end position="48"/>
    </location>
</feature>